<feature type="region of interest" description="Disordered" evidence="5">
    <location>
        <begin position="43"/>
        <end position="74"/>
    </location>
</feature>
<dbReference type="SUPFAM" id="SSF52540">
    <property type="entry name" value="P-loop containing nucleoside triphosphate hydrolases"/>
    <property type="match status" value="1"/>
</dbReference>
<dbReference type="GO" id="GO:0016787">
    <property type="term" value="F:hydrolase activity"/>
    <property type="evidence" value="ECO:0007669"/>
    <property type="project" value="UniProtKB-KW"/>
</dbReference>
<gene>
    <name evidence="6" type="primary">WBGene00104976</name>
</gene>
<feature type="compositionally biased region" description="Gly residues" evidence="5">
    <location>
        <begin position="596"/>
        <end position="611"/>
    </location>
</feature>
<reference evidence="7" key="1">
    <citation type="journal article" date="2008" name="Nat. Genet.">
        <title>The Pristionchus pacificus genome provides a unique perspective on nematode lifestyle and parasitism.</title>
        <authorList>
            <person name="Dieterich C."/>
            <person name="Clifton S.W."/>
            <person name="Schuster L.N."/>
            <person name="Chinwalla A."/>
            <person name="Delehaunty K."/>
            <person name="Dinkelacker I."/>
            <person name="Fulton L."/>
            <person name="Fulton R."/>
            <person name="Godfrey J."/>
            <person name="Minx P."/>
            <person name="Mitreva M."/>
            <person name="Roeseler W."/>
            <person name="Tian H."/>
            <person name="Witte H."/>
            <person name="Yang S.P."/>
            <person name="Wilson R.K."/>
            <person name="Sommer R.J."/>
        </authorList>
    </citation>
    <scope>NUCLEOTIDE SEQUENCE [LARGE SCALE GENOMIC DNA]</scope>
    <source>
        <strain evidence="7">PS312</strain>
    </source>
</reference>
<evidence type="ECO:0000256" key="2">
    <source>
        <dbReference type="ARBA" id="ARBA00022801"/>
    </source>
</evidence>
<keyword evidence="2" id="KW-0378">Hydrolase</keyword>
<dbReference type="GO" id="GO:0005524">
    <property type="term" value="F:ATP binding"/>
    <property type="evidence" value="ECO:0007669"/>
    <property type="project" value="UniProtKB-KW"/>
</dbReference>
<dbReference type="GO" id="GO:0005737">
    <property type="term" value="C:cytoplasm"/>
    <property type="evidence" value="ECO:0000318"/>
    <property type="project" value="GO_Central"/>
</dbReference>
<dbReference type="SMART" id="SM00487">
    <property type="entry name" value="DEXDc"/>
    <property type="match status" value="1"/>
</dbReference>
<dbReference type="Pfam" id="PF00270">
    <property type="entry name" value="DEAD"/>
    <property type="match status" value="1"/>
</dbReference>
<proteinExistence type="predicted"/>
<organism evidence="6 7">
    <name type="scientific">Pristionchus pacificus</name>
    <name type="common">Parasitic nematode worm</name>
    <dbReference type="NCBI Taxonomy" id="54126"/>
    <lineage>
        <taxon>Eukaryota</taxon>
        <taxon>Metazoa</taxon>
        <taxon>Ecdysozoa</taxon>
        <taxon>Nematoda</taxon>
        <taxon>Chromadorea</taxon>
        <taxon>Rhabditida</taxon>
        <taxon>Rhabditina</taxon>
        <taxon>Diplogasteromorpha</taxon>
        <taxon>Diplogasteroidea</taxon>
        <taxon>Neodiplogasteridae</taxon>
        <taxon>Pristionchus</taxon>
    </lineage>
</organism>
<sequence>MSGNWDDTDSEDDNVDIVEKPVIIARSRNPSIAKSLEKAGVEILENPIEGSENNGQDDSDDSMSVGSNDSEDFESHEGEVIVLDFDTTANMKKMIAQFNVEQRNIISEFADTEIFVISLDSLIIECIEHKYHDWTLAGQSLVLSAQIDRFLNQFTLMGGRFKLVVFTDLGTHFSRDTTLSFVRCSAISHIQSGPYGKDLEYFHSPLDQRWTAFLKQITPSFMMISTDNVSVEVSGNEEINMSPQLETIVLHALSQKVPIVPLYEIKVNFSDVTAFFVNPKLMVMHNWESFCAAHWDCSSDQLRNATNPSIDASSITTPAQLWTRIIAETSAPTKNGETPVQKSDHFDALCCAVLLSSLVCTKLGSKRTYLPSRTDGKRGLDVIRDRRLLLNTAVIVLEKIDCKTVKFSVGDLWDGRMILSIFDEICANEAVMPYRLQEEFAKLHSEAKLTKSIAVDTNERLFEVIEETDKPLSKLPILYEMESDFLSKLIPELKELDSENKVKDGRKQDYADWFKENLAWKFREVEEEFTKPPEKIENLWQLKKANKMKQFMSRWYEMFSNSLEGRGSNLLVDFSRTPKGYMVAETEKKEDKKGGKGGWSGQKQGGGGGKAGAKPSKKDVIMEANKNAKTVKIADGEKAKIKFGLQQGKNAVTYLEGLMSSLDLGESKALCEFEMTVRIGKTLLDEMAGKDKVAERRVEGVKLVGLIKNCLTKHWQYLDDKQKSQVVDLWVSLGFEAPTGSKPSSDAKNKKLDLDINMVYYQMEYAGELIDIQSDAQKDDRVTGFAPDAWQRRMLDAVDLGNSALIIAPTSAGKTFVSYYCIEKVLRSSDEDVVVYVSPSKALTNQVCGSIYARFRNKTLLRGKSLFGALTNDYDNNALSCQVLVTVPDALENLLLSTNPIVQQFAARIKYVIFDEVHSIGASVEAPVWEHLLLFIRCPFIALSATIGNAVKLHEWLDKGEQLKSGGKRKVDLITYGERYSELEMAIQKIEMPTISEDGEEEGEKRVVKKIEGDCIQQFMPYGVFTPEKMRMFGIPEDQQLTSRQVLQLYRMMSEVDETIKKNLEPCKYFEYTSGAPVWLNRAGLRALETELKKKLLEWLNQDESKITNVLQKLGEPVKEQLEYRAVPFNRVEVAMNNIIPLVDELKEKNMLPGICFNDDRTVCEELAMKLCEELEARQKEWEESAEFKAKFMIKDEEKMAKLAKRKRDAKEKKAKSKGDKGGEKGEEGPPAQDDDGGADETDPLLLHKAKMKVALAKFKLHGRIYDDDVYEKVVERMNRASKNRESTKMLLRLFERGIGFHHAGLNTQERGAVEILFRSGHLALIFSTSTLALGMNMPCKSVIFGVDTPNLNPLLFRQMSGRAGRRGFDRSGTVIFMGIPTGKIRRLLTASLSNLQGNPPFTSSYLLRLLAYVHHDAIVADEKGNPINSVANRSESALTLLTQSFSLFTRVQATDGSLQKQLRLFVAFSVQLLRHLQLIDKKGRAKGMWQLAVNVKEAPGNLLLVHLLHNGVFHSYCKKYSGEELKRKMLILLANLFNRVRLPPSFRPDDKGSYPSGTNAAVFLEAVPKDVRKHIDEYNETVLSLFRQFTKGAAPNGRLVDDRFSVSGANDDSISLFPQYLVSPLYEGHSANPDSYLSLKDGFSSLEDSSTKKTPAHARLRIRPTVGLNLRATPSTDISFLPTLNLDEVDHRGRKVYYNAFAYDFWVHESRSMIWTVNRIPSGNMWALISDFTGMLSHFSEALQAVARPQDPVAELMKQLAHEYDSKFRRAFGMKLNL</sequence>
<dbReference type="FunFam" id="3.40.50.300:FF:001039">
    <property type="entry name" value="ATP-dependent RNA helicase DDX60"/>
    <property type="match status" value="1"/>
</dbReference>
<dbReference type="PROSITE" id="PS51192">
    <property type="entry name" value="HELICASE_ATP_BIND_1"/>
    <property type="match status" value="1"/>
</dbReference>
<evidence type="ECO:0000256" key="4">
    <source>
        <dbReference type="ARBA" id="ARBA00022840"/>
    </source>
</evidence>
<dbReference type="Pfam" id="PF00271">
    <property type="entry name" value="Helicase_C"/>
    <property type="match status" value="1"/>
</dbReference>
<dbReference type="InterPro" id="IPR059032">
    <property type="entry name" value="WHD_DDX60"/>
</dbReference>
<evidence type="ECO:0000313" key="7">
    <source>
        <dbReference type="Proteomes" id="UP000005239"/>
    </source>
</evidence>
<evidence type="ECO:0000256" key="3">
    <source>
        <dbReference type="ARBA" id="ARBA00022806"/>
    </source>
</evidence>
<keyword evidence="7" id="KW-1185">Reference proteome</keyword>
<name>A0A2A6BB78_PRIPA</name>
<dbReference type="InterPro" id="IPR027417">
    <property type="entry name" value="P-loop_NTPase"/>
</dbReference>
<accession>A0A2A6BB78</accession>
<dbReference type="GO" id="GO:0004386">
    <property type="term" value="F:helicase activity"/>
    <property type="evidence" value="ECO:0007669"/>
    <property type="project" value="UniProtKB-KW"/>
</dbReference>
<evidence type="ECO:0000256" key="1">
    <source>
        <dbReference type="ARBA" id="ARBA00022741"/>
    </source>
</evidence>
<dbReference type="Pfam" id="PF23002">
    <property type="entry name" value="PIN-like_DDX60"/>
    <property type="match status" value="1"/>
</dbReference>
<evidence type="ECO:0000313" key="6">
    <source>
        <dbReference type="EnsemblMetazoa" id="PPA15422.1"/>
    </source>
</evidence>
<dbReference type="EnsemblMetazoa" id="PPA15422.1">
    <property type="protein sequence ID" value="PPA15422.1"/>
    <property type="gene ID" value="WBGene00104976"/>
</dbReference>
<feature type="compositionally biased region" description="Acidic residues" evidence="5">
    <location>
        <begin position="1"/>
        <end position="16"/>
    </location>
</feature>
<dbReference type="Proteomes" id="UP000005239">
    <property type="component" value="Unassembled WGS sequence"/>
</dbReference>
<dbReference type="PANTHER" id="PTHR44533:SF4">
    <property type="entry name" value="DEAD_H RNA HELICASE, PUTATIVE-RELATED"/>
    <property type="match status" value="1"/>
</dbReference>
<feature type="compositionally biased region" description="Acidic residues" evidence="5">
    <location>
        <begin position="1233"/>
        <end position="1243"/>
    </location>
</feature>
<feature type="region of interest" description="Disordered" evidence="5">
    <location>
        <begin position="587"/>
        <end position="616"/>
    </location>
</feature>
<accession>A0A8R1YCZ1</accession>
<dbReference type="InterPro" id="IPR014001">
    <property type="entry name" value="Helicase_ATP-bd"/>
</dbReference>
<reference evidence="6" key="2">
    <citation type="submission" date="2022-06" db="UniProtKB">
        <authorList>
            <consortium name="EnsemblMetazoa"/>
        </authorList>
    </citation>
    <scope>IDENTIFICATION</scope>
    <source>
        <strain evidence="6">PS312</strain>
    </source>
</reference>
<feature type="region of interest" description="Disordered" evidence="5">
    <location>
        <begin position="1"/>
        <end position="20"/>
    </location>
</feature>
<dbReference type="PROSITE" id="PS51194">
    <property type="entry name" value="HELICASE_CTER"/>
    <property type="match status" value="1"/>
</dbReference>
<dbReference type="PANTHER" id="PTHR44533">
    <property type="entry name" value="DEAD/H RNA HELICASE, PUTATIVE-RELATED"/>
    <property type="match status" value="1"/>
</dbReference>
<feature type="compositionally biased region" description="Basic and acidic residues" evidence="5">
    <location>
        <begin position="1209"/>
        <end position="1228"/>
    </location>
</feature>
<dbReference type="Pfam" id="PF26076">
    <property type="entry name" value="WHD_DDX60"/>
    <property type="match status" value="1"/>
</dbReference>
<keyword evidence="1" id="KW-0547">Nucleotide-binding</keyword>
<keyword evidence="4" id="KW-0067">ATP-binding</keyword>
<feature type="region of interest" description="Disordered" evidence="5">
    <location>
        <begin position="1203"/>
        <end position="1243"/>
    </location>
</feature>
<protein>
    <submittedName>
        <fullName evidence="6">Helicase</fullName>
    </submittedName>
</protein>
<dbReference type="InterPro" id="IPR055124">
    <property type="entry name" value="PIN-like_DDX60"/>
</dbReference>
<dbReference type="InterPro" id="IPR011545">
    <property type="entry name" value="DEAD/DEAH_box_helicase_dom"/>
</dbReference>
<dbReference type="Gene3D" id="3.40.50.300">
    <property type="entry name" value="P-loop containing nucleotide triphosphate hydrolases"/>
    <property type="match status" value="2"/>
</dbReference>
<dbReference type="GO" id="GO:0003676">
    <property type="term" value="F:nucleic acid binding"/>
    <property type="evidence" value="ECO:0007669"/>
    <property type="project" value="InterPro"/>
</dbReference>
<dbReference type="InterPro" id="IPR052431">
    <property type="entry name" value="SKI2_subfamily_helicases"/>
</dbReference>
<dbReference type="InterPro" id="IPR001650">
    <property type="entry name" value="Helicase_C-like"/>
</dbReference>
<evidence type="ECO:0000256" key="5">
    <source>
        <dbReference type="SAM" id="MobiDB-lite"/>
    </source>
</evidence>
<dbReference type="SMART" id="SM00490">
    <property type="entry name" value="HELICc"/>
    <property type="match status" value="1"/>
</dbReference>
<keyword evidence="3" id="KW-0347">Helicase</keyword>
<dbReference type="OrthoDB" id="64767at2759"/>